<dbReference type="SUPFAM" id="SSF46955">
    <property type="entry name" value="Putative DNA-binding domain"/>
    <property type="match status" value="1"/>
</dbReference>
<evidence type="ECO:0000256" key="1">
    <source>
        <dbReference type="ARBA" id="ARBA00023125"/>
    </source>
</evidence>
<dbReference type="InterPro" id="IPR011256">
    <property type="entry name" value="Reg_factor_effector_dom_sf"/>
</dbReference>
<dbReference type="Pfam" id="PF13411">
    <property type="entry name" value="MerR_1"/>
    <property type="match status" value="1"/>
</dbReference>
<keyword evidence="1 3" id="KW-0238">DNA-binding</keyword>
<dbReference type="Proteomes" id="UP001160334">
    <property type="component" value="Unassembled WGS sequence"/>
</dbReference>
<evidence type="ECO:0000313" key="4">
    <source>
        <dbReference type="Proteomes" id="UP001160334"/>
    </source>
</evidence>
<dbReference type="CDD" id="cd01107">
    <property type="entry name" value="HTH_BmrR"/>
    <property type="match status" value="1"/>
</dbReference>
<dbReference type="InterPro" id="IPR009061">
    <property type="entry name" value="DNA-bd_dom_put_sf"/>
</dbReference>
<name>A0ABT6MG86_9NOCA</name>
<gene>
    <name evidence="3" type="ORF">M2280_004578</name>
</gene>
<evidence type="ECO:0000313" key="3">
    <source>
        <dbReference type="EMBL" id="MDH6283335.1"/>
    </source>
</evidence>
<dbReference type="Gene3D" id="1.10.1660.10">
    <property type="match status" value="1"/>
</dbReference>
<reference evidence="3 4" key="1">
    <citation type="submission" date="2023-04" db="EMBL/GenBank/DDBJ databases">
        <title>Forest soil microbial communities from Buena Vista Peninsula, Colon Province, Panama.</title>
        <authorList>
            <person name="Bouskill N."/>
        </authorList>
    </citation>
    <scope>NUCLEOTIDE SEQUENCE [LARGE SCALE GENOMIC DNA]</scope>
    <source>
        <strain evidence="3 4">CFH S0262</strain>
    </source>
</reference>
<evidence type="ECO:0000259" key="2">
    <source>
        <dbReference type="PROSITE" id="PS50937"/>
    </source>
</evidence>
<dbReference type="RefSeq" id="WP_280762609.1">
    <property type="nucleotide sequence ID" value="NZ_JARXVC010000013.1"/>
</dbReference>
<organism evidence="3 4">
    <name type="scientific">Prescottella agglutinans</name>
    <dbReference type="NCBI Taxonomy" id="1644129"/>
    <lineage>
        <taxon>Bacteria</taxon>
        <taxon>Bacillati</taxon>
        <taxon>Actinomycetota</taxon>
        <taxon>Actinomycetes</taxon>
        <taxon>Mycobacteriales</taxon>
        <taxon>Nocardiaceae</taxon>
        <taxon>Prescottella</taxon>
    </lineage>
</organism>
<dbReference type="InterPro" id="IPR029442">
    <property type="entry name" value="GyrI-like"/>
</dbReference>
<dbReference type="SMART" id="SM00871">
    <property type="entry name" value="AraC_E_bind"/>
    <property type="match status" value="1"/>
</dbReference>
<accession>A0ABT6MG86</accession>
<comment type="caution">
    <text evidence="3">The sequence shown here is derived from an EMBL/GenBank/DDBJ whole genome shotgun (WGS) entry which is preliminary data.</text>
</comment>
<dbReference type="InterPro" id="IPR047057">
    <property type="entry name" value="MerR_fam"/>
</dbReference>
<proteinExistence type="predicted"/>
<dbReference type="InterPro" id="IPR010499">
    <property type="entry name" value="AraC_E-bd"/>
</dbReference>
<sequence>MAVELSIGDFSRITQLSVKTLRHYHDVGLLRPRRVDPATGYRYYSHEQIPSAQVVRRLRNLDMPVADIKAVLVAAPEARNQLIDAHLSRLEAKLASTRDAVNALRDILIRPEVTPTVEYRTAPATSAIGVQQIVDRDDLQVWWQGALGELHATVTAQHLHQIGPSGGLFDTEIFHQDRGLATVVVPVDASNRTIGRITNLVIPPAELAIMPHHGSLADIDVTWGQLGSFATRHEISVEGPLREYYVCDQFETPDATRWHTDIGWPIFRSDRSDSR</sequence>
<feature type="domain" description="HTH merR-type" evidence="2">
    <location>
        <begin position="4"/>
        <end position="74"/>
    </location>
</feature>
<dbReference type="Pfam" id="PF06445">
    <property type="entry name" value="GyrI-like"/>
    <property type="match status" value="1"/>
</dbReference>
<dbReference type="GO" id="GO:0003677">
    <property type="term" value="F:DNA binding"/>
    <property type="evidence" value="ECO:0007669"/>
    <property type="project" value="UniProtKB-KW"/>
</dbReference>
<dbReference type="PROSITE" id="PS50937">
    <property type="entry name" value="HTH_MERR_2"/>
    <property type="match status" value="1"/>
</dbReference>
<dbReference type="PANTHER" id="PTHR30204">
    <property type="entry name" value="REDOX-CYCLING DRUG-SENSING TRANSCRIPTIONAL ACTIVATOR SOXR"/>
    <property type="match status" value="1"/>
</dbReference>
<dbReference type="Gene3D" id="3.20.80.10">
    <property type="entry name" value="Regulatory factor, effector binding domain"/>
    <property type="match status" value="1"/>
</dbReference>
<dbReference type="EMBL" id="JARXVC010000013">
    <property type="protein sequence ID" value="MDH6283335.1"/>
    <property type="molecule type" value="Genomic_DNA"/>
</dbReference>
<dbReference type="InterPro" id="IPR000551">
    <property type="entry name" value="MerR-type_HTH_dom"/>
</dbReference>
<dbReference type="SUPFAM" id="SSF55136">
    <property type="entry name" value="Probable bacterial effector-binding domain"/>
    <property type="match status" value="1"/>
</dbReference>
<keyword evidence="4" id="KW-1185">Reference proteome</keyword>
<protein>
    <submittedName>
        <fullName evidence="3">DNA-binding transcriptional MerR regulator</fullName>
    </submittedName>
</protein>
<dbReference type="PANTHER" id="PTHR30204:SF97">
    <property type="entry name" value="MERR FAMILY REGULATORY PROTEIN"/>
    <property type="match status" value="1"/>
</dbReference>
<dbReference type="SMART" id="SM00422">
    <property type="entry name" value="HTH_MERR"/>
    <property type="match status" value="1"/>
</dbReference>